<protein>
    <recommendedName>
        <fullName evidence="3 10">Beta-amylase</fullName>
        <ecNumber evidence="3 10">3.2.1.2</ecNumber>
    </recommendedName>
</protein>
<evidence type="ECO:0000256" key="6">
    <source>
        <dbReference type="ARBA" id="ARBA00023295"/>
    </source>
</evidence>
<evidence type="ECO:0000256" key="10">
    <source>
        <dbReference type="RuleBase" id="RU000509"/>
    </source>
</evidence>
<keyword evidence="4 10" id="KW-0378">Hydrolase</keyword>
<dbReference type="InterPro" id="IPR018238">
    <property type="entry name" value="Glyco_hydro_14_CS"/>
</dbReference>
<dbReference type="Proteomes" id="UP000593562">
    <property type="component" value="Unassembled WGS sequence"/>
</dbReference>
<dbReference type="SUPFAM" id="SSF51445">
    <property type="entry name" value="(Trans)glycosidases"/>
    <property type="match status" value="1"/>
</dbReference>
<evidence type="ECO:0000256" key="8">
    <source>
        <dbReference type="PIRSR" id="PIRSR601554-1"/>
    </source>
</evidence>
<dbReference type="InterPro" id="IPR001554">
    <property type="entry name" value="Glyco_hydro_14"/>
</dbReference>
<feature type="binding site" evidence="9">
    <location>
        <begin position="487"/>
        <end position="488"/>
    </location>
    <ligand>
        <name>substrate</name>
    </ligand>
</feature>
<feature type="binding site" evidence="9">
    <location>
        <position position="204"/>
    </location>
    <ligand>
        <name>substrate</name>
    </ligand>
</feature>
<evidence type="ECO:0000313" key="11">
    <source>
        <dbReference type="EMBL" id="KAF5736687.1"/>
    </source>
</evidence>
<keyword evidence="6 10" id="KW-0326">Glycosidase</keyword>
<keyword evidence="12" id="KW-1185">Reference proteome</keyword>
<feature type="binding site" evidence="9">
    <location>
        <position position="406"/>
    </location>
    <ligand>
        <name>substrate</name>
    </ligand>
</feature>
<dbReference type="PANTHER" id="PTHR31352:SF31">
    <property type="entry name" value="BETA-AMYLASE 1, CHLOROPLASTIC"/>
    <property type="match status" value="1"/>
</dbReference>
<feature type="active site" description="Proton acceptor" evidence="8">
    <location>
        <position position="486"/>
    </location>
</feature>
<comment type="caution">
    <text evidence="11">The sequence shown here is derived from an EMBL/GenBank/DDBJ whole genome shotgun (WGS) entry which is preliminary data.</text>
</comment>
<accession>A0A7J7CRF9</accession>
<dbReference type="InterPro" id="IPR001371">
    <property type="entry name" value="Glyco_hydro_14B_pln"/>
</dbReference>
<dbReference type="PRINTS" id="PR00842">
    <property type="entry name" value="GLHYDLASE14B"/>
</dbReference>
<evidence type="ECO:0000256" key="5">
    <source>
        <dbReference type="ARBA" id="ARBA00023277"/>
    </source>
</evidence>
<evidence type="ECO:0000256" key="9">
    <source>
        <dbReference type="PIRSR" id="PIRSR601554-2"/>
    </source>
</evidence>
<sequence>MSMSITHQIGALAGTPIQAEGVATSGESTAAVSAAAVWKSPVANIRCRVQNRNNVDSLSPPLSPCRSPVMGGIRADLSVACQAFVTEALAVDMEAPAAERYYKEVRSAHEKGKGVPVYVMMPLDSVTMGNTVNRRKAMNASLQALKSAGVEGIMMDVWWGLVEKDGPGVYNWGGYTELLEMAKRHGLKVQAVMSFHQCGGNVGDSVTIPLPKWVGEEMDKDADLAYTDQWGRRNYEYVSLGCDTLPVLKGRTPVQCYADFMRAFRDNFKHLLGDTIVEIQVGMGPAGELRYPSYPEQNGTWKFPGIGAFQCFDKYMLSGLKAAAEAAGKPEWGSTGPTDAGHYNNWPEDTQFFRKEGGGWATTYGEFFLTWYSQMLLDHGERILTSASSTFENTGVKISVKVAGIHWHYGTRSHAPELTAGYYNTRFHDGYLPIAQMLARHGAIFNFTCIEMRDHEQPQDALCAPEKLVRQVALATRKAKVPLAGENALPRYDDYAHEQILQASSLNIDGNSEDMCAFTYLRMNPSLFQPDNWRRFVSFVKKMKEGKEANRCWEQVERDAEHFVHITQPLVQEAAVALMH</sequence>
<comment type="catalytic activity">
    <reaction evidence="1 10">
        <text>Hydrolysis of (1-&gt;4)-alpha-D-glucosidic linkages in polysaccharides so as to remove successive maltose units from the non-reducing ends of the chains.</text>
        <dbReference type="EC" id="3.2.1.2"/>
    </reaction>
</comment>
<dbReference type="EMBL" id="JAAARO010000014">
    <property type="protein sequence ID" value="KAF5736687.1"/>
    <property type="molecule type" value="Genomic_DNA"/>
</dbReference>
<evidence type="ECO:0000256" key="7">
    <source>
        <dbReference type="ARBA" id="ARBA00023326"/>
    </source>
</evidence>
<dbReference type="OrthoDB" id="1660156at2759"/>
<dbReference type="GO" id="GO:0000272">
    <property type="term" value="P:polysaccharide catabolic process"/>
    <property type="evidence" value="ECO:0007669"/>
    <property type="project" value="UniProtKB-KW"/>
</dbReference>
<feature type="active site" description="Proton donor" evidence="8">
    <location>
        <position position="288"/>
    </location>
</feature>
<evidence type="ECO:0000256" key="2">
    <source>
        <dbReference type="ARBA" id="ARBA00005652"/>
    </source>
</evidence>
<dbReference type="Pfam" id="PF01373">
    <property type="entry name" value="Glyco_hydro_14"/>
    <property type="match status" value="1"/>
</dbReference>
<organism evidence="11 12">
    <name type="scientific">Tripterygium wilfordii</name>
    <name type="common">Thunder God vine</name>
    <dbReference type="NCBI Taxonomy" id="458696"/>
    <lineage>
        <taxon>Eukaryota</taxon>
        <taxon>Viridiplantae</taxon>
        <taxon>Streptophyta</taxon>
        <taxon>Embryophyta</taxon>
        <taxon>Tracheophyta</taxon>
        <taxon>Spermatophyta</taxon>
        <taxon>Magnoliopsida</taxon>
        <taxon>eudicotyledons</taxon>
        <taxon>Gunneridae</taxon>
        <taxon>Pentapetalae</taxon>
        <taxon>rosids</taxon>
        <taxon>fabids</taxon>
        <taxon>Celastrales</taxon>
        <taxon>Celastraceae</taxon>
        <taxon>Tripterygium</taxon>
    </lineage>
</organism>
<dbReference type="GO" id="GO:0016161">
    <property type="term" value="F:beta-amylase activity"/>
    <property type="evidence" value="ECO:0007669"/>
    <property type="project" value="UniProtKB-EC"/>
</dbReference>
<dbReference type="InterPro" id="IPR017853">
    <property type="entry name" value="GH"/>
</dbReference>
<evidence type="ECO:0000313" key="12">
    <source>
        <dbReference type="Proteomes" id="UP000593562"/>
    </source>
</evidence>
<comment type="similarity">
    <text evidence="2 10">Belongs to the glycosyl hydrolase 14 family.</text>
</comment>
<proteinExistence type="inferred from homology"/>
<feature type="binding site" evidence="9">
    <location>
        <position position="401"/>
    </location>
    <ligand>
        <name>substrate</name>
    </ligand>
</feature>
<feature type="binding site" evidence="9">
    <location>
        <position position="448"/>
    </location>
    <ligand>
        <name>substrate</name>
    </ligand>
</feature>
<dbReference type="PROSITE" id="PS00679">
    <property type="entry name" value="BETA_AMYLASE_2"/>
    <property type="match status" value="1"/>
</dbReference>
<dbReference type="PRINTS" id="PR00750">
    <property type="entry name" value="BETAAMYLASE"/>
</dbReference>
<dbReference type="PANTHER" id="PTHR31352">
    <property type="entry name" value="BETA-AMYLASE 1, CHLOROPLASTIC"/>
    <property type="match status" value="1"/>
</dbReference>
<reference evidence="11 12" key="1">
    <citation type="journal article" date="2020" name="Nat. Commun.">
        <title>Genome of Tripterygium wilfordii and identification of cytochrome P450 involved in triptolide biosynthesis.</title>
        <authorList>
            <person name="Tu L."/>
            <person name="Su P."/>
            <person name="Zhang Z."/>
            <person name="Gao L."/>
            <person name="Wang J."/>
            <person name="Hu T."/>
            <person name="Zhou J."/>
            <person name="Zhang Y."/>
            <person name="Zhao Y."/>
            <person name="Liu Y."/>
            <person name="Song Y."/>
            <person name="Tong Y."/>
            <person name="Lu Y."/>
            <person name="Yang J."/>
            <person name="Xu C."/>
            <person name="Jia M."/>
            <person name="Peters R.J."/>
            <person name="Huang L."/>
            <person name="Gao W."/>
        </authorList>
    </citation>
    <scope>NUCLEOTIDE SEQUENCE [LARGE SCALE GENOMIC DNA]</scope>
    <source>
        <strain evidence="12">cv. XIE 37</strain>
        <tissue evidence="11">Leaf</tissue>
    </source>
</reference>
<name>A0A7J7CRF9_TRIWF</name>
<evidence type="ECO:0000256" key="3">
    <source>
        <dbReference type="ARBA" id="ARBA00012594"/>
    </source>
</evidence>
<feature type="binding site" evidence="9">
    <location>
        <position position="522"/>
    </location>
    <ligand>
        <name>substrate</name>
    </ligand>
</feature>
<feature type="binding site" evidence="9">
    <location>
        <position position="196"/>
    </location>
    <ligand>
        <name>substrate</name>
    </ligand>
</feature>
<dbReference type="InParanoid" id="A0A7J7CRF9"/>
<dbReference type="PROSITE" id="PS00506">
    <property type="entry name" value="BETA_AMYLASE_1"/>
    <property type="match status" value="1"/>
</dbReference>
<dbReference type="FunCoup" id="A0A7J7CRF9">
    <property type="interactions" value="464"/>
</dbReference>
<dbReference type="EC" id="3.2.1.2" evidence="3 10"/>
<keyword evidence="5 10" id="KW-0119">Carbohydrate metabolism</keyword>
<gene>
    <name evidence="11" type="ORF">HS088_TW14G00837</name>
</gene>
<keyword evidence="7 10" id="KW-0624">Polysaccharide degradation</keyword>
<evidence type="ECO:0000256" key="4">
    <source>
        <dbReference type="ARBA" id="ARBA00022801"/>
    </source>
</evidence>
<evidence type="ECO:0000256" key="1">
    <source>
        <dbReference type="ARBA" id="ARBA00000546"/>
    </source>
</evidence>
<feature type="binding site" evidence="9">
    <location>
        <position position="156"/>
    </location>
    <ligand>
        <name>substrate</name>
    </ligand>
</feature>
<dbReference type="AlphaFoldDB" id="A0A7J7CRF9"/>
<dbReference type="Gene3D" id="3.20.20.80">
    <property type="entry name" value="Glycosidases"/>
    <property type="match status" value="1"/>
</dbReference>